<organism evidence="1 2">
    <name type="scientific">Trifolium medium</name>
    <dbReference type="NCBI Taxonomy" id="97028"/>
    <lineage>
        <taxon>Eukaryota</taxon>
        <taxon>Viridiplantae</taxon>
        <taxon>Streptophyta</taxon>
        <taxon>Embryophyta</taxon>
        <taxon>Tracheophyta</taxon>
        <taxon>Spermatophyta</taxon>
        <taxon>Magnoliopsida</taxon>
        <taxon>eudicotyledons</taxon>
        <taxon>Gunneridae</taxon>
        <taxon>Pentapetalae</taxon>
        <taxon>rosids</taxon>
        <taxon>fabids</taxon>
        <taxon>Fabales</taxon>
        <taxon>Fabaceae</taxon>
        <taxon>Papilionoideae</taxon>
        <taxon>50 kb inversion clade</taxon>
        <taxon>NPAAA clade</taxon>
        <taxon>Hologalegina</taxon>
        <taxon>IRL clade</taxon>
        <taxon>Trifolieae</taxon>
        <taxon>Trifolium</taxon>
    </lineage>
</organism>
<proteinExistence type="predicted"/>
<evidence type="ECO:0000313" key="1">
    <source>
        <dbReference type="EMBL" id="MCI73642.1"/>
    </source>
</evidence>
<dbReference type="Proteomes" id="UP000265520">
    <property type="component" value="Unassembled WGS sequence"/>
</dbReference>
<reference evidence="1 2" key="1">
    <citation type="journal article" date="2018" name="Front. Plant Sci.">
        <title>Red Clover (Trifolium pratense) and Zigzag Clover (T. medium) - A Picture of Genomic Similarities and Differences.</title>
        <authorList>
            <person name="Dluhosova J."/>
            <person name="Istvanek J."/>
            <person name="Nedelnik J."/>
            <person name="Repkova J."/>
        </authorList>
    </citation>
    <scope>NUCLEOTIDE SEQUENCE [LARGE SCALE GENOMIC DNA]</scope>
    <source>
        <strain evidence="2">cv. 10/8</strain>
        <tissue evidence="1">Leaf</tissue>
    </source>
</reference>
<sequence>GAVLGQRHDKTFHSIYCASRTLNEAQLNYTM</sequence>
<comment type="caution">
    <text evidence="1">The sequence shown here is derived from an EMBL/GenBank/DDBJ whole genome shotgun (WGS) entry which is preliminary data.</text>
</comment>
<evidence type="ECO:0008006" key="3">
    <source>
        <dbReference type="Google" id="ProtNLM"/>
    </source>
</evidence>
<evidence type="ECO:0000313" key="2">
    <source>
        <dbReference type="Proteomes" id="UP000265520"/>
    </source>
</evidence>
<protein>
    <recommendedName>
        <fullName evidence="3">Reverse transcriptase/retrotransposon-derived protein RNase H-like domain-containing protein</fullName>
    </recommendedName>
</protein>
<dbReference type="AlphaFoldDB" id="A0A392UJK9"/>
<keyword evidence="2" id="KW-1185">Reference proteome</keyword>
<dbReference type="EMBL" id="LXQA010843141">
    <property type="protein sequence ID" value="MCI73642.1"/>
    <property type="molecule type" value="Genomic_DNA"/>
</dbReference>
<accession>A0A392UJK9</accession>
<feature type="non-terminal residue" evidence="1">
    <location>
        <position position="1"/>
    </location>
</feature>
<name>A0A392UJK9_9FABA</name>